<evidence type="ECO:0000313" key="3">
    <source>
        <dbReference type="WBParaSite" id="HCON_00024850-00001"/>
    </source>
</evidence>
<organism evidence="2 3">
    <name type="scientific">Haemonchus contortus</name>
    <name type="common">Barber pole worm</name>
    <dbReference type="NCBI Taxonomy" id="6289"/>
    <lineage>
        <taxon>Eukaryota</taxon>
        <taxon>Metazoa</taxon>
        <taxon>Ecdysozoa</taxon>
        <taxon>Nematoda</taxon>
        <taxon>Chromadorea</taxon>
        <taxon>Rhabditida</taxon>
        <taxon>Rhabditina</taxon>
        <taxon>Rhabditomorpha</taxon>
        <taxon>Strongyloidea</taxon>
        <taxon>Trichostrongylidae</taxon>
        <taxon>Haemonchus</taxon>
    </lineage>
</organism>
<reference evidence="3" key="1">
    <citation type="submission" date="2020-12" db="UniProtKB">
        <authorList>
            <consortium name="WormBaseParasite"/>
        </authorList>
    </citation>
    <scope>IDENTIFICATION</scope>
    <source>
        <strain evidence="3">MHco3</strain>
    </source>
</reference>
<dbReference type="Proteomes" id="UP000025227">
    <property type="component" value="Unplaced"/>
</dbReference>
<keyword evidence="2" id="KW-1185">Reference proteome</keyword>
<feature type="compositionally biased region" description="Basic and acidic residues" evidence="1">
    <location>
        <begin position="372"/>
        <end position="382"/>
    </location>
</feature>
<evidence type="ECO:0000256" key="1">
    <source>
        <dbReference type="SAM" id="MobiDB-lite"/>
    </source>
</evidence>
<feature type="compositionally biased region" description="Polar residues" evidence="1">
    <location>
        <begin position="311"/>
        <end position="323"/>
    </location>
</feature>
<name>A0A7I5E690_HAECO</name>
<accession>A0A7I5E690</accession>
<dbReference type="AlphaFoldDB" id="A0A7I5E690"/>
<feature type="region of interest" description="Disordered" evidence="1">
    <location>
        <begin position="372"/>
        <end position="395"/>
    </location>
</feature>
<dbReference type="OrthoDB" id="5867571at2759"/>
<proteinExistence type="predicted"/>
<protein>
    <submittedName>
        <fullName evidence="3">Uncharacterized protein</fullName>
    </submittedName>
</protein>
<feature type="region of interest" description="Disordered" evidence="1">
    <location>
        <begin position="298"/>
        <end position="332"/>
    </location>
</feature>
<sequence>MLILHIRLAVHMKEIFLNPLNYVPFLEEMKHAYARRNGSILDKVSEMSTDALMEFMIGANACRRLQGSSLIKEIYDKVQKVKEQSKLLEAKRIADRCFPKFTNFEEIVIESYALREPALVSFMTGVLNFVFPKELISTQQRADLIKFIAEHLLKWRAGTRLLGEDESYPMIEYAVLVKEIRLNLMKLWKICDNDKYLAQDLLDGISINLTHFLTIYVLHSLRSQTKVGLHNDVASFYYIPTYNEIKRHIPVKTEVSKTRSFSVCSADDSEVLTGSPSIKSEVNVKATSHETKPFITTSTSTGACGARDDSSVNGASSSTTTGETIAPAIKRIKREPAFEDGHDWSKMKFPRDRPPDDIPVYDYTKVKREKFDLKSSQEETDSHLSNNSSSNNVSAVDEWEDVLKSVTADQSIPEGYKMAFRCLVMSNRDLREHNRILRMQLEKG</sequence>
<dbReference type="WBParaSite" id="HCON_00024850-00001">
    <property type="protein sequence ID" value="HCON_00024850-00001"/>
    <property type="gene ID" value="HCON_00024850"/>
</dbReference>
<evidence type="ECO:0000313" key="2">
    <source>
        <dbReference type="Proteomes" id="UP000025227"/>
    </source>
</evidence>